<feature type="compositionally biased region" description="Polar residues" evidence="1">
    <location>
        <begin position="125"/>
        <end position="135"/>
    </location>
</feature>
<dbReference type="SUPFAM" id="SSF53098">
    <property type="entry name" value="Ribonuclease H-like"/>
    <property type="match status" value="1"/>
</dbReference>
<accession>A0A388JZ49</accession>
<dbReference type="InterPro" id="IPR012337">
    <property type="entry name" value="RNaseH-like_sf"/>
</dbReference>
<name>A0A388JZ49_CHABU</name>
<protein>
    <recommendedName>
        <fullName evidence="4">BED-type domain-containing protein</fullName>
    </recommendedName>
</protein>
<gene>
    <name evidence="2" type="ORF">CBR_g36541</name>
</gene>
<dbReference type="EMBL" id="BFEA01000035">
    <property type="protein sequence ID" value="GBG63056.1"/>
    <property type="molecule type" value="Genomic_DNA"/>
</dbReference>
<evidence type="ECO:0008006" key="4">
    <source>
        <dbReference type="Google" id="ProtNLM"/>
    </source>
</evidence>
<dbReference type="Proteomes" id="UP000265515">
    <property type="component" value="Unassembled WGS sequence"/>
</dbReference>
<evidence type="ECO:0000256" key="1">
    <source>
        <dbReference type="SAM" id="MobiDB-lite"/>
    </source>
</evidence>
<dbReference type="AlphaFoldDB" id="A0A388JZ49"/>
<organism evidence="2 3">
    <name type="scientific">Chara braunii</name>
    <name type="common">Braun's stonewort</name>
    <dbReference type="NCBI Taxonomy" id="69332"/>
    <lineage>
        <taxon>Eukaryota</taxon>
        <taxon>Viridiplantae</taxon>
        <taxon>Streptophyta</taxon>
        <taxon>Charophyceae</taxon>
        <taxon>Charales</taxon>
        <taxon>Characeae</taxon>
        <taxon>Chara</taxon>
    </lineage>
</organism>
<keyword evidence="3" id="KW-1185">Reference proteome</keyword>
<reference evidence="2 3" key="1">
    <citation type="journal article" date="2018" name="Cell">
        <title>The Chara Genome: Secondary Complexity and Implications for Plant Terrestrialization.</title>
        <authorList>
            <person name="Nishiyama T."/>
            <person name="Sakayama H."/>
            <person name="Vries J.D."/>
            <person name="Buschmann H."/>
            <person name="Saint-Marcoux D."/>
            <person name="Ullrich K.K."/>
            <person name="Haas F.B."/>
            <person name="Vanderstraeten L."/>
            <person name="Becker D."/>
            <person name="Lang D."/>
            <person name="Vosolsobe S."/>
            <person name="Rombauts S."/>
            <person name="Wilhelmsson P.K.I."/>
            <person name="Janitza P."/>
            <person name="Kern R."/>
            <person name="Heyl A."/>
            <person name="Rumpler F."/>
            <person name="Villalobos L.I.A.C."/>
            <person name="Clay J.M."/>
            <person name="Skokan R."/>
            <person name="Toyoda A."/>
            <person name="Suzuki Y."/>
            <person name="Kagoshima H."/>
            <person name="Schijlen E."/>
            <person name="Tajeshwar N."/>
            <person name="Catarino B."/>
            <person name="Hetherington A.J."/>
            <person name="Saltykova A."/>
            <person name="Bonnot C."/>
            <person name="Breuninger H."/>
            <person name="Symeonidi A."/>
            <person name="Radhakrishnan G.V."/>
            <person name="Van Nieuwerburgh F."/>
            <person name="Deforce D."/>
            <person name="Chang C."/>
            <person name="Karol K.G."/>
            <person name="Hedrich R."/>
            <person name="Ulvskov P."/>
            <person name="Glockner G."/>
            <person name="Delwiche C.F."/>
            <person name="Petrasek J."/>
            <person name="Van de Peer Y."/>
            <person name="Friml J."/>
            <person name="Beilby M."/>
            <person name="Dolan L."/>
            <person name="Kohara Y."/>
            <person name="Sugano S."/>
            <person name="Fujiyama A."/>
            <person name="Delaux P.-M."/>
            <person name="Quint M."/>
            <person name="TheiBen G."/>
            <person name="Hagemann M."/>
            <person name="Harholt J."/>
            <person name="Dunand C."/>
            <person name="Zachgo S."/>
            <person name="Langdale J."/>
            <person name="Maumus F."/>
            <person name="Straeten D.V.D."/>
            <person name="Gould S.B."/>
            <person name="Rensing S.A."/>
        </authorList>
    </citation>
    <scope>NUCLEOTIDE SEQUENCE [LARGE SCALE GENOMIC DNA]</scope>
    <source>
        <strain evidence="2 3">S276</strain>
    </source>
</reference>
<comment type="caution">
    <text evidence="2">The sequence shown here is derived from an EMBL/GenBank/DDBJ whole genome shotgun (WGS) entry which is preliminary data.</text>
</comment>
<proteinExistence type="predicted"/>
<feature type="region of interest" description="Disordered" evidence="1">
    <location>
        <begin position="125"/>
        <end position="148"/>
    </location>
</feature>
<dbReference type="Gramene" id="GBG63056">
    <property type="protein sequence ID" value="GBG63056"/>
    <property type="gene ID" value="CBR_g36541"/>
</dbReference>
<evidence type="ECO:0000313" key="3">
    <source>
        <dbReference type="Proteomes" id="UP000265515"/>
    </source>
</evidence>
<evidence type="ECO:0000313" key="2">
    <source>
        <dbReference type="EMBL" id="GBG63056.1"/>
    </source>
</evidence>
<sequence length="552" mass="62040">MSKASMLKHLQEQLKKHFTIEGTRGKNVGKGSKYWRCNYCDLRLVGTAMRLRDHFLDRCTLDNVTVQLSVEERARREAGMLDGKCLARMLMQIEAGGAGPSNMPTASSHALEFPSSQVVGASITGETATPQSTGGTALGSKPSSGKPLRQTVIEKADNVLGGGRVLPRVPSGREDGPSNMDALLKGRAKDKALGRRVCAGRGGGPCNDSEMEEDGVYVANGRLVGPPQQTTFECHGVLARRYSILEVRLHRGQGEGFGNLFSGARQRHQGNWSGCGRWCSHGQRKGVREGKEDVESAYPTIFRVGYTALALDLALEDMYKEMPSMAQVVDAGNKVGRFFSNVDKARALFHHYSPKTKLKCPAATRFATNFEMLQSLKELRKVIDRCVCDTGWVDKMVRNDQLVAFRDVTAIVLEKGDFRRNLQKALDVMRWWSCSVWWMGKEQPSRRKEEWYVHWLDRVHDDVDHEEVVEVDCDDEGDEIPMRRTFMRNDEVDDKLVEEEETLLVGTRQHDWHECTKPGKHREQELRRRSGCQLLVTGELYTEEGYALAMEA</sequence>